<proteinExistence type="predicted"/>
<accession>A0A4R6EIF8</accession>
<comment type="caution">
    <text evidence="2">The sequence shown here is derived from an EMBL/GenBank/DDBJ whole genome shotgun (WGS) entry which is preliminary data.</text>
</comment>
<feature type="transmembrane region" description="Helical" evidence="1">
    <location>
        <begin position="45"/>
        <end position="66"/>
    </location>
</feature>
<dbReference type="EMBL" id="SNVX01000005">
    <property type="protein sequence ID" value="TDN58455.1"/>
    <property type="molecule type" value="Genomic_DNA"/>
</dbReference>
<dbReference type="Proteomes" id="UP000295530">
    <property type="component" value="Unassembled WGS sequence"/>
</dbReference>
<dbReference type="RefSeq" id="WP_133461123.1">
    <property type="nucleotide sequence ID" value="NZ_SNVX01000005.1"/>
</dbReference>
<evidence type="ECO:0000256" key="1">
    <source>
        <dbReference type="SAM" id="Phobius"/>
    </source>
</evidence>
<feature type="transmembrane region" description="Helical" evidence="1">
    <location>
        <begin position="12"/>
        <end position="33"/>
    </location>
</feature>
<reference evidence="2 3" key="1">
    <citation type="submission" date="2019-03" db="EMBL/GenBank/DDBJ databases">
        <title>Genomic analyses of the natural microbiome of Caenorhabditis elegans.</title>
        <authorList>
            <person name="Samuel B."/>
        </authorList>
    </citation>
    <scope>NUCLEOTIDE SEQUENCE [LARGE SCALE GENOMIC DNA]</scope>
    <source>
        <strain evidence="2 3">BIGb0156</strain>
    </source>
</reference>
<organism evidence="2 3">
    <name type="scientific">Scandinavium goeteborgense</name>
    <dbReference type="NCBI Taxonomy" id="1851514"/>
    <lineage>
        <taxon>Bacteria</taxon>
        <taxon>Pseudomonadati</taxon>
        <taxon>Pseudomonadota</taxon>
        <taxon>Gammaproteobacteria</taxon>
        <taxon>Enterobacterales</taxon>
        <taxon>Enterobacteriaceae</taxon>
        <taxon>Scandinavium</taxon>
    </lineage>
</organism>
<dbReference type="AlphaFoldDB" id="A0A4R6EIF8"/>
<keyword evidence="1" id="KW-1133">Transmembrane helix</keyword>
<evidence type="ECO:0000313" key="2">
    <source>
        <dbReference type="EMBL" id="TDN58455.1"/>
    </source>
</evidence>
<name>A0A4R6EIF8_SCAGO</name>
<keyword evidence="1" id="KW-0812">Transmembrane</keyword>
<protein>
    <submittedName>
        <fullName evidence="2">Uncharacterized protein</fullName>
    </submittedName>
</protein>
<keyword evidence="3" id="KW-1185">Reference proteome</keyword>
<dbReference type="OrthoDB" id="6638684at2"/>
<evidence type="ECO:0000313" key="3">
    <source>
        <dbReference type="Proteomes" id="UP000295530"/>
    </source>
</evidence>
<sequence>MILLTSIIDNPAICSYLLALLIIFAIIIWRKWYILNKENLFKQKLFWFSIGIPLFSFIYFGAFAWWGETPILSAHGYARFYEISKFPLLILASSVPLASIVNNIHRTIQTESQINTSESKNAIDRYLAHEKNIIEKIKEITIFNILEIKDAKGEIKKNKYNSEHKIAIRDTVSISNPYHLYKKIYPTTTMDVNSDYNFDREFIEQIVESLNIINESLERNATNNTLISPCLNKLNTVSYNIALLFEHLCIDNISLAFYKIRTSNNEIKIFTDDEFIFLEILEAAYYISTKLIFIMTGSQPPTFNNIISYIYDSEPTFNLFDNVEGTHHIYSPSWLIYVTPEVIVKSNGDNMAAGS</sequence>
<gene>
    <name evidence="2" type="ORF">EC847_10578</name>
</gene>
<keyword evidence="1" id="KW-0472">Membrane</keyword>